<gene>
    <name evidence="1" type="ORF">RF11_01054</name>
</gene>
<sequence>MIIEEGFIRGIFWECDQHLTKTFNNQTPEIFQNSNYKRCKQVLMKIVLLFNESNYLDNHSARLLMRWWDDSIHTYNFHGFSENNRNVSDGNLASIIPETTNYGIPIEGSLSWFTLIYEKKFVFGDIKSKLKKLEFYLIYFP</sequence>
<dbReference type="Proteomes" id="UP000031668">
    <property type="component" value="Unassembled WGS sequence"/>
</dbReference>
<name>A0A0C2IJB1_THEKT</name>
<reference evidence="1 2" key="1">
    <citation type="journal article" date="2014" name="Genome Biol. Evol.">
        <title>The genome of the myxosporean Thelohanellus kitauei shows adaptations to nutrient acquisition within its fish host.</title>
        <authorList>
            <person name="Yang Y."/>
            <person name="Xiong J."/>
            <person name="Zhou Z."/>
            <person name="Huo F."/>
            <person name="Miao W."/>
            <person name="Ran C."/>
            <person name="Liu Y."/>
            <person name="Zhang J."/>
            <person name="Feng J."/>
            <person name="Wang M."/>
            <person name="Wang M."/>
            <person name="Wang L."/>
            <person name="Yao B."/>
        </authorList>
    </citation>
    <scope>NUCLEOTIDE SEQUENCE [LARGE SCALE GENOMIC DNA]</scope>
    <source>
        <strain evidence="1">Wuqing</strain>
    </source>
</reference>
<comment type="caution">
    <text evidence="1">The sequence shown here is derived from an EMBL/GenBank/DDBJ whole genome shotgun (WGS) entry which is preliminary data.</text>
</comment>
<dbReference type="AlphaFoldDB" id="A0A0C2IJB1"/>
<dbReference type="EMBL" id="JWZT01003829">
    <property type="protein sequence ID" value="KII65449.1"/>
    <property type="molecule type" value="Genomic_DNA"/>
</dbReference>
<evidence type="ECO:0000313" key="1">
    <source>
        <dbReference type="EMBL" id="KII65449.1"/>
    </source>
</evidence>
<accession>A0A0C2IJB1</accession>
<evidence type="ECO:0000313" key="2">
    <source>
        <dbReference type="Proteomes" id="UP000031668"/>
    </source>
</evidence>
<protein>
    <submittedName>
        <fullName evidence="1">Uncharacterized protein</fullName>
    </submittedName>
</protein>
<proteinExistence type="predicted"/>
<keyword evidence="2" id="KW-1185">Reference proteome</keyword>
<organism evidence="1 2">
    <name type="scientific">Thelohanellus kitauei</name>
    <name type="common">Myxosporean</name>
    <dbReference type="NCBI Taxonomy" id="669202"/>
    <lineage>
        <taxon>Eukaryota</taxon>
        <taxon>Metazoa</taxon>
        <taxon>Cnidaria</taxon>
        <taxon>Myxozoa</taxon>
        <taxon>Myxosporea</taxon>
        <taxon>Bivalvulida</taxon>
        <taxon>Platysporina</taxon>
        <taxon>Myxobolidae</taxon>
        <taxon>Thelohanellus</taxon>
    </lineage>
</organism>